<evidence type="ECO:0000313" key="2">
    <source>
        <dbReference type="Proteomes" id="UP000626092"/>
    </source>
</evidence>
<evidence type="ECO:0000313" key="1">
    <source>
        <dbReference type="EMBL" id="KAF7142355.1"/>
    </source>
</evidence>
<keyword evidence="2" id="KW-1185">Reference proteome</keyword>
<name>A0A834GV47_RHOSS</name>
<accession>A0A834GV47</accession>
<comment type="caution">
    <text evidence="1">The sequence shown here is derived from an EMBL/GenBank/DDBJ whole genome shotgun (WGS) entry which is preliminary data.</text>
</comment>
<sequence length="184" mass="21001">MVSVSERVEMHKDAKVVVEEQNIQIDPQIDEELNEPHVSKKVRLHEDAEEAIEEQFVGIDTSHVSKKVGLHENAQEANEGQTGVLEVDMLPLIEQVETHEDAQVSLQEQNIEIEPPKTTLGVYVLYPHFADLHPNGSKWKVKARLVRMVEVMNPLLPSVTLRLVCLEDGRETMRMVQRMKVKEP</sequence>
<organism evidence="1 2">
    <name type="scientific">Rhododendron simsii</name>
    <name type="common">Sims's rhododendron</name>
    <dbReference type="NCBI Taxonomy" id="118357"/>
    <lineage>
        <taxon>Eukaryota</taxon>
        <taxon>Viridiplantae</taxon>
        <taxon>Streptophyta</taxon>
        <taxon>Embryophyta</taxon>
        <taxon>Tracheophyta</taxon>
        <taxon>Spermatophyta</taxon>
        <taxon>Magnoliopsida</taxon>
        <taxon>eudicotyledons</taxon>
        <taxon>Gunneridae</taxon>
        <taxon>Pentapetalae</taxon>
        <taxon>asterids</taxon>
        <taxon>Ericales</taxon>
        <taxon>Ericaceae</taxon>
        <taxon>Ericoideae</taxon>
        <taxon>Rhodoreae</taxon>
        <taxon>Rhododendron</taxon>
    </lineage>
</organism>
<proteinExistence type="predicted"/>
<dbReference type="EMBL" id="WJXA01000005">
    <property type="protein sequence ID" value="KAF7142355.1"/>
    <property type="molecule type" value="Genomic_DNA"/>
</dbReference>
<protein>
    <submittedName>
        <fullName evidence="1">Uncharacterized protein</fullName>
    </submittedName>
</protein>
<dbReference type="AlphaFoldDB" id="A0A834GV47"/>
<gene>
    <name evidence="1" type="ORF">RHSIM_Rhsim05G0101500</name>
</gene>
<dbReference type="OrthoDB" id="1608608at2759"/>
<dbReference type="Proteomes" id="UP000626092">
    <property type="component" value="Unassembled WGS sequence"/>
</dbReference>
<reference evidence="1" key="1">
    <citation type="submission" date="2019-11" db="EMBL/GenBank/DDBJ databases">
        <authorList>
            <person name="Liu Y."/>
            <person name="Hou J."/>
            <person name="Li T.-Q."/>
            <person name="Guan C.-H."/>
            <person name="Wu X."/>
            <person name="Wu H.-Z."/>
            <person name="Ling F."/>
            <person name="Zhang R."/>
            <person name="Shi X.-G."/>
            <person name="Ren J.-P."/>
            <person name="Chen E.-F."/>
            <person name="Sun J.-M."/>
        </authorList>
    </citation>
    <scope>NUCLEOTIDE SEQUENCE</scope>
    <source>
        <strain evidence="1">Adult_tree_wgs_1</strain>
        <tissue evidence="1">Leaves</tissue>
    </source>
</reference>